<feature type="transmembrane region" description="Helical" evidence="12">
    <location>
        <begin position="261"/>
        <end position="280"/>
    </location>
</feature>
<evidence type="ECO:0000256" key="5">
    <source>
        <dbReference type="ARBA" id="ARBA00022692"/>
    </source>
</evidence>
<dbReference type="EMBL" id="JAEVFJ010000001">
    <property type="protein sequence ID" value="KAH8108155.1"/>
    <property type="molecule type" value="Genomic_DNA"/>
</dbReference>
<protein>
    <recommendedName>
        <fullName evidence="13">Cytochrome b561 domain-containing protein</fullName>
    </recommendedName>
</protein>
<evidence type="ECO:0000256" key="9">
    <source>
        <dbReference type="ARBA" id="ARBA00023004"/>
    </source>
</evidence>
<dbReference type="Pfam" id="PF03188">
    <property type="entry name" value="Cytochrom_B561"/>
    <property type="match status" value="1"/>
</dbReference>
<keyword evidence="3" id="KW-0813">Transport</keyword>
<dbReference type="CDD" id="cd08761">
    <property type="entry name" value="Cyt_b561_CYB561D2_like"/>
    <property type="match status" value="1"/>
</dbReference>
<feature type="region of interest" description="Disordered" evidence="11">
    <location>
        <begin position="60"/>
        <end position="89"/>
    </location>
</feature>
<dbReference type="PANTHER" id="PTHR15422">
    <property type="entry name" value="OS05G0565100 PROTEIN"/>
    <property type="match status" value="1"/>
</dbReference>
<proteinExistence type="predicted"/>
<evidence type="ECO:0000256" key="2">
    <source>
        <dbReference type="ARBA" id="ARBA00004141"/>
    </source>
</evidence>
<dbReference type="GO" id="GO:0016020">
    <property type="term" value="C:membrane"/>
    <property type="evidence" value="ECO:0007669"/>
    <property type="project" value="UniProtKB-SubCell"/>
</dbReference>
<name>A0A8K0XVD0_9AGAR</name>
<dbReference type="InterPro" id="IPR045150">
    <property type="entry name" value="CYB561D1/2"/>
</dbReference>
<evidence type="ECO:0000256" key="10">
    <source>
        <dbReference type="ARBA" id="ARBA00023136"/>
    </source>
</evidence>
<evidence type="ECO:0000256" key="4">
    <source>
        <dbReference type="ARBA" id="ARBA00022617"/>
    </source>
</evidence>
<keyword evidence="5 12" id="KW-0812">Transmembrane</keyword>
<dbReference type="PANTHER" id="PTHR15422:SF45">
    <property type="entry name" value="CYTOCHROME B561 DOMAIN-CONTAINING PROTEIN"/>
    <property type="match status" value="1"/>
</dbReference>
<gene>
    <name evidence="14" type="ORF">BXZ70DRAFT_914431</name>
</gene>
<sequence length="317" mass="34605">MANAERCSHACSHSHSVFAKHPTLIGARSSALTHVDDHHFLLKSVLPTMASLPIPLVPPTISTEAPPATEEERQPLVEQEGVPDTLTDPASVQGMGMKDFYDRPEGREGDTIALTAAAVSAGVFFVTTWVMALASPSSYGLFTWHPLMQSLAISLFTYGILTLQPTAQPKTKAAGLVRHQLAMIALGLPIVLFGTSAIYYNKIRNDREHFTTWHGTFGGIVVALSVFQVLLGGGSVWFNGRAFGGNPKAKQVWKYHRASGYIIYPLYLFTAYLGGAYSHWSGEHSVLVVRFLAFTIAPAVLLLAVFSRVRLSKMKFF</sequence>
<comment type="caution">
    <text evidence="14">The sequence shown here is derived from an EMBL/GenBank/DDBJ whole genome shotgun (WGS) entry which is preliminary data.</text>
</comment>
<dbReference type="Gene3D" id="1.20.120.1770">
    <property type="match status" value="1"/>
</dbReference>
<evidence type="ECO:0000259" key="13">
    <source>
        <dbReference type="PROSITE" id="PS50939"/>
    </source>
</evidence>
<evidence type="ECO:0000256" key="3">
    <source>
        <dbReference type="ARBA" id="ARBA00022448"/>
    </source>
</evidence>
<keyword evidence="6" id="KW-0479">Metal-binding</keyword>
<keyword evidence="15" id="KW-1185">Reference proteome</keyword>
<reference evidence="14" key="1">
    <citation type="journal article" date="2021" name="New Phytol.">
        <title>Evolutionary innovations through gain and loss of genes in the ectomycorrhizal Boletales.</title>
        <authorList>
            <person name="Wu G."/>
            <person name="Miyauchi S."/>
            <person name="Morin E."/>
            <person name="Kuo A."/>
            <person name="Drula E."/>
            <person name="Varga T."/>
            <person name="Kohler A."/>
            <person name="Feng B."/>
            <person name="Cao Y."/>
            <person name="Lipzen A."/>
            <person name="Daum C."/>
            <person name="Hundley H."/>
            <person name="Pangilinan J."/>
            <person name="Johnson J."/>
            <person name="Barry K."/>
            <person name="LaButti K."/>
            <person name="Ng V."/>
            <person name="Ahrendt S."/>
            <person name="Min B."/>
            <person name="Choi I.G."/>
            <person name="Park H."/>
            <person name="Plett J.M."/>
            <person name="Magnuson J."/>
            <person name="Spatafora J.W."/>
            <person name="Nagy L.G."/>
            <person name="Henrissat B."/>
            <person name="Grigoriev I.V."/>
            <person name="Yang Z.L."/>
            <person name="Xu J."/>
            <person name="Martin F.M."/>
        </authorList>
    </citation>
    <scope>NUCLEOTIDE SEQUENCE</scope>
    <source>
        <strain evidence="14">KKN 215</strain>
    </source>
</reference>
<feature type="transmembrane region" description="Helical" evidence="12">
    <location>
        <begin position="286"/>
        <end position="306"/>
    </location>
</feature>
<evidence type="ECO:0000256" key="8">
    <source>
        <dbReference type="ARBA" id="ARBA00022989"/>
    </source>
</evidence>
<keyword evidence="9" id="KW-0408">Iron</keyword>
<organism evidence="14 15">
    <name type="scientific">Cristinia sonorae</name>
    <dbReference type="NCBI Taxonomy" id="1940300"/>
    <lineage>
        <taxon>Eukaryota</taxon>
        <taxon>Fungi</taxon>
        <taxon>Dikarya</taxon>
        <taxon>Basidiomycota</taxon>
        <taxon>Agaricomycotina</taxon>
        <taxon>Agaricomycetes</taxon>
        <taxon>Agaricomycetidae</taxon>
        <taxon>Agaricales</taxon>
        <taxon>Pleurotineae</taxon>
        <taxon>Stephanosporaceae</taxon>
        <taxon>Cristinia</taxon>
    </lineage>
</organism>
<dbReference type="InterPro" id="IPR006593">
    <property type="entry name" value="Cyt_b561/ferric_Rdtase_TM"/>
</dbReference>
<comment type="cofactor">
    <cofactor evidence="1">
        <name>heme b</name>
        <dbReference type="ChEBI" id="CHEBI:60344"/>
    </cofactor>
</comment>
<dbReference type="Proteomes" id="UP000813824">
    <property type="component" value="Unassembled WGS sequence"/>
</dbReference>
<keyword evidence="10 12" id="KW-0472">Membrane</keyword>
<feature type="transmembrane region" description="Helical" evidence="12">
    <location>
        <begin position="112"/>
        <end position="135"/>
    </location>
</feature>
<evidence type="ECO:0000256" key="12">
    <source>
        <dbReference type="SAM" id="Phobius"/>
    </source>
</evidence>
<evidence type="ECO:0000256" key="6">
    <source>
        <dbReference type="ARBA" id="ARBA00022723"/>
    </source>
</evidence>
<dbReference type="SMART" id="SM00665">
    <property type="entry name" value="B561"/>
    <property type="match status" value="1"/>
</dbReference>
<evidence type="ECO:0000256" key="11">
    <source>
        <dbReference type="SAM" id="MobiDB-lite"/>
    </source>
</evidence>
<keyword evidence="8 12" id="KW-1133">Transmembrane helix</keyword>
<feature type="domain" description="Cytochrome b561" evidence="13">
    <location>
        <begin position="114"/>
        <end position="312"/>
    </location>
</feature>
<feature type="transmembrane region" description="Helical" evidence="12">
    <location>
        <begin position="181"/>
        <end position="200"/>
    </location>
</feature>
<comment type="subcellular location">
    <subcellularLocation>
        <location evidence="2">Membrane</location>
        <topology evidence="2">Multi-pass membrane protein</topology>
    </subcellularLocation>
</comment>
<feature type="transmembrane region" description="Helical" evidence="12">
    <location>
        <begin position="141"/>
        <end position="161"/>
    </location>
</feature>
<dbReference type="OrthoDB" id="432881at2759"/>
<evidence type="ECO:0000313" key="15">
    <source>
        <dbReference type="Proteomes" id="UP000813824"/>
    </source>
</evidence>
<evidence type="ECO:0000256" key="7">
    <source>
        <dbReference type="ARBA" id="ARBA00022982"/>
    </source>
</evidence>
<accession>A0A8K0XVD0</accession>
<feature type="transmembrane region" description="Helical" evidence="12">
    <location>
        <begin position="220"/>
        <end position="240"/>
    </location>
</feature>
<evidence type="ECO:0000313" key="14">
    <source>
        <dbReference type="EMBL" id="KAH8108155.1"/>
    </source>
</evidence>
<evidence type="ECO:0000256" key="1">
    <source>
        <dbReference type="ARBA" id="ARBA00001970"/>
    </source>
</evidence>
<dbReference type="GO" id="GO:0140575">
    <property type="term" value="F:transmembrane monodehydroascorbate reductase activity"/>
    <property type="evidence" value="ECO:0007669"/>
    <property type="project" value="InterPro"/>
</dbReference>
<keyword evidence="7" id="KW-0249">Electron transport</keyword>
<keyword evidence="4" id="KW-0349">Heme</keyword>
<dbReference type="AlphaFoldDB" id="A0A8K0XVD0"/>
<dbReference type="PROSITE" id="PS50939">
    <property type="entry name" value="CYTOCHROME_B561"/>
    <property type="match status" value="1"/>
</dbReference>
<dbReference type="GO" id="GO:0046872">
    <property type="term" value="F:metal ion binding"/>
    <property type="evidence" value="ECO:0007669"/>
    <property type="project" value="UniProtKB-KW"/>
</dbReference>